<dbReference type="AlphaFoldDB" id="A0A410P2Q5"/>
<proteinExistence type="predicted"/>
<dbReference type="PANTHER" id="PTHR32309">
    <property type="entry name" value="TYROSINE-PROTEIN KINASE"/>
    <property type="match status" value="1"/>
</dbReference>
<dbReference type="InterPro" id="IPR050445">
    <property type="entry name" value="Bact_polysacc_biosynth/exp"/>
</dbReference>
<reference evidence="2 3" key="1">
    <citation type="submission" date="2017-01" db="EMBL/GenBank/DDBJ databases">
        <title>First insights into the biology of 'candidatus Vampirococcus archaeovorus'.</title>
        <authorList>
            <person name="Kizina J."/>
            <person name="Jordan S."/>
            <person name="Stueber K."/>
            <person name="Reinhardt R."/>
            <person name="Harder J."/>
        </authorList>
    </citation>
    <scope>NUCLEOTIDE SEQUENCE [LARGE SCALE GENOMIC DNA]</scope>
    <source>
        <strain evidence="2 3">LiM</strain>
    </source>
</reference>
<dbReference type="GO" id="GO:0004713">
    <property type="term" value="F:protein tyrosine kinase activity"/>
    <property type="evidence" value="ECO:0007669"/>
    <property type="project" value="TreeGrafter"/>
</dbReference>
<dbReference type="RefSeq" id="WP_128698938.1">
    <property type="nucleotide sequence ID" value="NZ_CP019384.1"/>
</dbReference>
<evidence type="ECO:0000256" key="1">
    <source>
        <dbReference type="SAM" id="Phobius"/>
    </source>
</evidence>
<evidence type="ECO:0000313" key="3">
    <source>
        <dbReference type="Proteomes" id="UP000287243"/>
    </source>
</evidence>
<keyword evidence="3" id="KW-1185">Reference proteome</keyword>
<accession>A0A410P2Q5</accession>
<feature type="transmembrane region" description="Helical" evidence="1">
    <location>
        <begin position="175"/>
        <end position="197"/>
    </location>
</feature>
<name>A0A410P2Q5_VELA1</name>
<evidence type="ECO:0000313" key="2">
    <source>
        <dbReference type="EMBL" id="QAT16304.1"/>
    </source>
</evidence>
<protein>
    <recommendedName>
        <fullName evidence="4">Polysaccharide chain length determinant N-terminal domain-containing protein</fullName>
    </recommendedName>
</protein>
<dbReference type="Proteomes" id="UP000287243">
    <property type="component" value="Chromosome"/>
</dbReference>
<evidence type="ECO:0008006" key="4">
    <source>
        <dbReference type="Google" id="ProtNLM"/>
    </source>
</evidence>
<keyword evidence="1" id="KW-0472">Membrane</keyword>
<dbReference type="KEGG" id="vai:BU251_00385"/>
<gene>
    <name evidence="2" type="ORF">BU251_00385</name>
</gene>
<sequence length="206" mass="22912">MGDSLVDILRLAFDDKKMFLRRRWCVLAPVIAGFVGGVIFWAVQPRVYESSSLIIAEEARTPLPFFGSSVGRRISMIREQIIDINNLVQVVDRLNLARDLKTEKEYERLVLGLRKKIAVRLKGQNLFEISFRGRRPGEAAAVVGTLDDMFIARHGGAFAVYRRPQMPSRAVAPNLLAAIAAGVLLGACAGMGLVLLLEYRVRQTES</sequence>
<dbReference type="OrthoDB" id="9795292at2"/>
<keyword evidence="1" id="KW-0812">Transmembrane</keyword>
<dbReference type="EMBL" id="CP019384">
    <property type="protein sequence ID" value="QAT16304.1"/>
    <property type="molecule type" value="Genomic_DNA"/>
</dbReference>
<organism evidence="2 3">
    <name type="scientific">Velamenicoccus archaeovorus</name>
    <dbReference type="NCBI Taxonomy" id="1930593"/>
    <lineage>
        <taxon>Bacteria</taxon>
        <taxon>Pseudomonadati</taxon>
        <taxon>Candidatus Omnitrophota</taxon>
        <taxon>Candidatus Velamenicoccus</taxon>
    </lineage>
</organism>
<keyword evidence="1" id="KW-1133">Transmembrane helix</keyword>
<feature type="transmembrane region" description="Helical" evidence="1">
    <location>
        <begin position="24"/>
        <end position="43"/>
    </location>
</feature>
<dbReference type="GO" id="GO:0005886">
    <property type="term" value="C:plasma membrane"/>
    <property type="evidence" value="ECO:0007669"/>
    <property type="project" value="TreeGrafter"/>
</dbReference>
<dbReference type="PANTHER" id="PTHR32309:SF13">
    <property type="entry name" value="FERRIC ENTEROBACTIN TRANSPORT PROTEIN FEPE"/>
    <property type="match status" value="1"/>
</dbReference>